<accession>A0A1G2SZ10</accession>
<dbReference type="Proteomes" id="UP000178107">
    <property type="component" value="Unassembled WGS sequence"/>
</dbReference>
<name>A0A1G2SZ10_9BACT</name>
<comment type="caution">
    <text evidence="1">The sequence shown here is derived from an EMBL/GenBank/DDBJ whole genome shotgun (WGS) entry which is preliminary data.</text>
</comment>
<gene>
    <name evidence="1" type="ORF">A2838_01590</name>
</gene>
<sequence>MALFKTRVPIQALARLLEELGKIPNQLQITEWPEETDPNGPGVRRNFVRVLPGERKFDGENIEISLELLETYQDTDIDRAMTGIVSKINRSMVNKLFDFLGVFPISGELPEDVEDLLMKVHNVATMIGTIVDFHVMDDMAARKIREEVGGLCEVERELTSRLEQLL</sequence>
<dbReference type="AlphaFoldDB" id="A0A1G2SZ10"/>
<organism evidence="1 2">
    <name type="scientific">Candidatus Zambryskibacteria bacterium RIFCSPHIGHO2_01_FULL_46_25</name>
    <dbReference type="NCBI Taxonomy" id="1802738"/>
    <lineage>
        <taxon>Bacteria</taxon>
        <taxon>Candidatus Zambryskiibacteriota</taxon>
    </lineage>
</organism>
<proteinExistence type="predicted"/>
<evidence type="ECO:0000313" key="2">
    <source>
        <dbReference type="Proteomes" id="UP000178107"/>
    </source>
</evidence>
<reference evidence="1 2" key="1">
    <citation type="journal article" date="2016" name="Nat. Commun.">
        <title>Thousands of microbial genomes shed light on interconnected biogeochemical processes in an aquifer system.</title>
        <authorList>
            <person name="Anantharaman K."/>
            <person name="Brown C.T."/>
            <person name="Hug L.A."/>
            <person name="Sharon I."/>
            <person name="Castelle C.J."/>
            <person name="Probst A.J."/>
            <person name="Thomas B.C."/>
            <person name="Singh A."/>
            <person name="Wilkins M.J."/>
            <person name="Karaoz U."/>
            <person name="Brodie E.L."/>
            <person name="Williams K.H."/>
            <person name="Hubbard S.S."/>
            <person name="Banfield J.F."/>
        </authorList>
    </citation>
    <scope>NUCLEOTIDE SEQUENCE [LARGE SCALE GENOMIC DNA]</scope>
</reference>
<dbReference type="EMBL" id="MHVH01000005">
    <property type="protein sequence ID" value="OHA90280.1"/>
    <property type="molecule type" value="Genomic_DNA"/>
</dbReference>
<protein>
    <submittedName>
        <fullName evidence="1">Uncharacterized protein</fullName>
    </submittedName>
</protein>
<evidence type="ECO:0000313" key="1">
    <source>
        <dbReference type="EMBL" id="OHA90280.1"/>
    </source>
</evidence>